<dbReference type="OMA" id="IDIGTCD"/>
<dbReference type="HOGENOM" id="CLU_052741_3_1_1"/>
<dbReference type="GO" id="GO:0010168">
    <property type="term" value="C:ER body"/>
    <property type="evidence" value="ECO:0000318"/>
    <property type="project" value="GO_Central"/>
</dbReference>
<feature type="domain" description="At4g15545-like C-terminal" evidence="2">
    <location>
        <begin position="203"/>
        <end position="268"/>
    </location>
</feature>
<sequence>MMGVDFDLPKEVLSVLPTDPFEQLDLARRITSMAITLRVAKLEADEKKLMQKVAERDKVIYELKERLSETEHNLQDAMGRLTTALDEQTKLTNERNVLMSTVKKLNRDVAKLEAFKRTLMQSLQEDEDGAQRNRTLSLTPTLTPKLSPIGSPKDLSASVTPLQLSAPGSPRRLSAIEPRFASLPASHTITAPSSPPIPGRTPKVDGKEFFRQARNRLSYEQFSAFLANIKELNAHRQTREETLRKAGDIFGADNKDLYLAFEGLLSRHLPS</sequence>
<dbReference type="InterPro" id="IPR058935">
    <property type="entry name" value="At4g15545-like_C"/>
</dbReference>
<accession>D8SK41</accession>
<dbReference type="AlphaFoldDB" id="D8SK41"/>
<dbReference type="KEGG" id="smo:SELMODRAFT_234336"/>
<reference evidence="3 4" key="1">
    <citation type="journal article" date="2011" name="Science">
        <title>The Selaginella genome identifies genetic changes associated with the evolution of vascular plants.</title>
        <authorList>
            <person name="Banks J.A."/>
            <person name="Nishiyama T."/>
            <person name="Hasebe M."/>
            <person name="Bowman J.L."/>
            <person name="Gribskov M."/>
            <person name="dePamphilis C."/>
            <person name="Albert V.A."/>
            <person name="Aono N."/>
            <person name="Aoyama T."/>
            <person name="Ambrose B.A."/>
            <person name="Ashton N.W."/>
            <person name="Axtell M.J."/>
            <person name="Barker E."/>
            <person name="Barker M.S."/>
            <person name="Bennetzen J.L."/>
            <person name="Bonawitz N.D."/>
            <person name="Chapple C."/>
            <person name="Cheng C."/>
            <person name="Correa L.G."/>
            <person name="Dacre M."/>
            <person name="DeBarry J."/>
            <person name="Dreyer I."/>
            <person name="Elias M."/>
            <person name="Engstrom E.M."/>
            <person name="Estelle M."/>
            <person name="Feng L."/>
            <person name="Finet C."/>
            <person name="Floyd S.K."/>
            <person name="Frommer W.B."/>
            <person name="Fujita T."/>
            <person name="Gramzow L."/>
            <person name="Gutensohn M."/>
            <person name="Harholt J."/>
            <person name="Hattori M."/>
            <person name="Heyl A."/>
            <person name="Hirai T."/>
            <person name="Hiwatashi Y."/>
            <person name="Ishikawa M."/>
            <person name="Iwata M."/>
            <person name="Karol K.G."/>
            <person name="Koehler B."/>
            <person name="Kolukisaoglu U."/>
            <person name="Kubo M."/>
            <person name="Kurata T."/>
            <person name="Lalonde S."/>
            <person name="Li K."/>
            <person name="Li Y."/>
            <person name="Litt A."/>
            <person name="Lyons E."/>
            <person name="Manning G."/>
            <person name="Maruyama T."/>
            <person name="Michael T.P."/>
            <person name="Mikami K."/>
            <person name="Miyazaki S."/>
            <person name="Morinaga S."/>
            <person name="Murata T."/>
            <person name="Mueller-Roeber B."/>
            <person name="Nelson D.R."/>
            <person name="Obara M."/>
            <person name="Oguri Y."/>
            <person name="Olmstead R.G."/>
            <person name="Onodera N."/>
            <person name="Petersen B.L."/>
            <person name="Pils B."/>
            <person name="Prigge M."/>
            <person name="Rensing S.A."/>
            <person name="Riano-Pachon D.M."/>
            <person name="Roberts A.W."/>
            <person name="Sato Y."/>
            <person name="Scheller H.V."/>
            <person name="Schulz B."/>
            <person name="Schulz C."/>
            <person name="Shakirov E.V."/>
            <person name="Shibagaki N."/>
            <person name="Shinohara N."/>
            <person name="Shippen D.E."/>
            <person name="Soerensen I."/>
            <person name="Sotooka R."/>
            <person name="Sugimoto N."/>
            <person name="Sugita M."/>
            <person name="Sumikawa N."/>
            <person name="Tanurdzic M."/>
            <person name="Theissen G."/>
            <person name="Ulvskov P."/>
            <person name="Wakazuki S."/>
            <person name="Weng J.K."/>
            <person name="Willats W.W."/>
            <person name="Wipf D."/>
            <person name="Wolf P.G."/>
            <person name="Yang L."/>
            <person name="Zimmer A.D."/>
            <person name="Zhu Q."/>
            <person name="Mitros T."/>
            <person name="Hellsten U."/>
            <person name="Loque D."/>
            <person name="Otillar R."/>
            <person name="Salamov A."/>
            <person name="Schmutz J."/>
            <person name="Shapiro H."/>
            <person name="Lindquist E."/>
            <person name="Lucas S."/>
            <person name="Rokhsar D."/>
            <person name="Grigoriev I.V."/>
        </authorList>
    </citation>
    <scope>NUCLEOTIDE SEQUENCE [LARGE SCALE GENOMIC DNA]</scope>
</reference>
<evidence type="ECO:0000259" key="2">
    <source>
        <dbReference type="Pfam" id="PF25972"/>
    </source>
</evidence>
<dbReference type="Gramene" id="EFJ15269">
    <property type="protein sequence ID" value="EFJ15269"/>
    <property type="gene ID" value="SELMODRAFT_234336"/>
</dbReference>
<keyword evidence="4" id="KW-1185">Reference proteome</keyword>
<dbReference type="eggNOG" id="ENOG502QPIN">
    <property type="taxonomic scope" value="Eukaryota"/>
</dbReference>
<feature type="region of interest" description="Disordered" evidence="1">
    <location>
        <begin position="123"/>
        <end position="154"/>
    </location>
</feature>
<gene>
    <name evidence="3" type="ORF">SELMODRAFT_234336</name>
</gene>
<dbReference type="InterPro" id="IPR058936">
    <property type="entry name" value="At4g15545-like"/>
</dbReference>
<dbReference type="InParanoid" id="D8SK41"/>
<feature type="compositionally biased region" description="Low complexity" evidence="1">
    <location>
        <begin position="135"/>
        <end position="148"/>
    </location>
</feature>
<dbReference type="PANTHER" id="PTHR47383:SF3">
    <property type="entry name" value="WAT1-RELATED PROTEIN"/>
    <property type="match status" value="1"/>
</dbReference>
<dbReference type="PANTHER" id="PTHR47383">
    <property type="entry name" value="OS03G0659800 PROTEIN"/>
    <property type="match status" value="1"/>
</dbReference>
<organism evidence="4">
    <name type="scientific">Selaginella moellendorffii</name>
    <name type="common">Spikemoss</name>
    <dbReference type="NCBI Taxonomy" id="88036"/>
    <lineage>
        <taxon>Eukaryota</taxon>
        <taxon>Viridiplantae</taxon>
        <taxon>Streptophyta</taxon>
        <taxon>Embryophyta</taxon>
        <taxon>Tracheophyta</taxon>
        <taxon>Lycopodiopsida</taxon>
        <taxon>Selaginellales</taxon>
        <taxon>Selaginellaceae</taxon>
        <taxon>Selaginella</taxon>
    </lineage>
</organism>
<evidence type="ECO:0000256" key="1">
    <source>
        <dbReference type="SAM" id="MobiDB-lite"/>
    </source>
</evidence>
<dbReference type="Proteomes" id="UP000001514">
    <property type="component" value="Unassembled WGS sequence"/>
</dbReference>
<dbReference type="EMBL" id="GL377624">
    <property type="protein sequence ID" value="EFJ15269.1"/>
    <property type="molecule type" value="Genomic_DNA"/>
</dbReference>
<dbReference type="FunCoup" id="D8SK41">
    <property type="interactions" value="297"/>
</dbReference>
<name>D8SK41_SELML</name>
<proteinExistence type="predicted"/>
<dbReference type="Pfam" id="PF25972">
    <property type="entry name" value="At4g15545_C"/>
    <property type="match status" value="1"/>
</dbReference>
<protein>
    <recommendedName>
        <fullName evidence="2">At4g15545-like C-terminal domain-containing protein</fullName>
    </recommendedName>
</protein>
<evidence type="ECO:0000313" key="4">
    <source>
        <dbReference type="Proteomes" id="UP000001514"/>
    </source>
</evidence>
<evidence type="ECO:0000313" key="3">
    <source>
        <dbReference type="EMBL" id="EFJ15269.1"/>
    </source>
</evidence>